<comment type="caution">
    <text evidence="1">The sequence shown here is derived from an EMBL/GenBank/DDBJ whole genome shotgun (WGS) entry which is preliminary data.</text>
</comment>
<evidence type="ECO:0008006" key="3">
    <source>
        <dbReference type="Google" id="ProtNLM"/>
    </source>
</evidence>
<sequence>MCGGDDHLAWKRPVSSETCRGLRTVRGIRPLFLVLIYLCGSEQRRSTFKIRIFTLSLGIVSWIRVEGRLVRVSDTPDMDQQVVTVDQFTAAWASIQEALASLRQEIGGQPLSLMTHMRAMDRIEQRVRQLRVSDGAAVWDDLEGMPVASLPTKFRMPNIERYTGIGCLLIHLRLYSTMMRAHGLDEPQMITLFPLSLSGAAQYWFASLESSKRRTMG</sequence>
<name>A0A438DG07_VITVI</name>
<dbReference type="Proteomes" id="UP000288805">
    <property type="component" value="Unassembled WGS sequence"/>
</dbReference>
<evidence type="ECO:0000313" key="2">
    <source>
        <dbReference type="Proteomes" id="UP000288805"/>
    </source>
</evidence>
<evidence type="ECO:0000313" key="1">
    <source>
        <dbReference type="EMBL" id="RVW34368.1"/>
    </source>
</evidence>
<proteinExistence type="predicted"/>
<protein>
    <recommendedName>
        <fullName evidence="3">Retrotransposon gag domain-containing protein</fullName>
    </recommendedName>
</protein>
<dbReference type="AlphaFoldDB" id="A0A438DG07"/>
<reference evidence="1 2" key="1">
    <citation type="journal article" date="2018" name="PLoS Genet.">
        <title>Population sequencing reveals clonal diversity and ancestral inbreeding in the grapevine cultivar Chardonnay.</title>
        <authorList>
            <person name="Roach M.J."/>
            <person name="Johnson D.L."/>
            <person name="Bohlmann J."/>
            <person name="van Vuuren H.J."/>
            <person name="Jones S.J."/>
            <person name="Pretorius I.S."/>
            <person name="Schmidt S.A."/>
            <person name="Borneman A.R."/>
        </authorList>
    </citation>
    <scope>NUCLEOTIDE SEQUENCE [LARGE SCALE GENOMIC DNA]</scope>
    <source>
        <strain evidence="2">cv. Chardonnay</strain>
        <tissue evidence="1">Leaf</tissue>
    </source>
</reference>
<gene>
    <name evidence="1" type="ORF">CK203_092142</name>
</gene>
<accession>A0A438DG07</accession>
<organism evidence="1 2">
    <name type="scientific">Vitis vinifera</name>
    <name type="common">Grape</name>
    <dbReference type="NCBI Taxonomy" id="29760"/>
    <lineage>
        <taxon>Eukaryota</taxon>
        <taxon>Viridiplantae</taxon>
        <taxon>Streptophyta</taxon>
        <taxon>Embryophyta</taxon>
        <taxon>Tracheophyta</taxon>
        <taxon>Spermatophyta</taxon>
        <taxon>Magnoliopsida</taxon>
        <taxon>eudicotyledons</taxon>
        <taxon>Gunneridae</taxon>
        <taxon>Pentapetalae</taxon>
        <taxon>rosids</taxon>
        <taxon>Vitales</taxon>
        <taxon>Vitaceae</taxon>
        <taxon>Viteae</taxon>
        <taxon>Vitis</taxon>
    </lineage>
</organism>
<dbReference type="EMBL" id="QGNW01001642">
    <property type="protein sequence ID" value="RVW34368.1"/>
    <property type="molecule type" value="Genomic_DNA"/>
</dbReference>